<dbReference type="Pfam" id="PF00895">
    <property type="entry name" value="ATP-synt_8"/>
    <property type="match status" value="1"/>
</dbReference>
<comment type="subunit">
    <text evidence="3">F-type ATPases have 2 components, CF(1) - the catalytic core - and CF(0) - the membrane proton channel.</text>
</comment>
<dbReference type="GO" id="GO:0015986">
    <property type="term" value="P:proton motive force-driven ATP synthesis"/>
    <property type="evidence" value="ECO:0007669"/>
    <property type="project" value="InterPro"/>
</dbReference>
<proteinExistence type="inferred from homology"/>
<organism evidence="14">
    <name type="scientific">Histeroidea sp. 2 KM-2017</name>
    <dbReference type="NCBI Taxonomy" id="2219435"/>
    <lineage>
        <taxon>Eukaryota</taxon>
        <taxon>Metazoa</taxon>
        <taxon>Ecdysozoa</taxon>
        <taxon>Arthropoda</taxon>
        <taxon>Hexapoda</taxon>
        <taxon>Insecta</taxon>
        <taxon>Pterygota</taxon>
        <taxon>Neoptera</taxon>
        <taxon>Endopterygota</taxon>
        <taxon>Coleoptera</taxon>
        <taxon>Polyphaga</taxon>
        <taxon>Staphyliniformia</taxon>
    </lineage>
</organism>
<evidence type="ECO:0000256" key="7">
    <source>
        <dbReference type="ARBA" id="ARBA00022781"/>
    </source>
</evidence>
<evidence type="ECO:0000256" key="9">
    <source>
        <dbReference type="ARBA" id="ARBA00023065"/>
    </source>
</evidence>
<evidence type="ECO:0000256" key="2">
    <source>
        <dbReference type="ARBA" id="ARBA00008892"/>
    </source>
</evidence>
<name>A0A346RG74_9COLE</name>
<keyword evidence="8 13" id="KW-1133">Transmembrane helix</keyword>
<accession>A0A346RG74</accession>
<reference evidence="14" key="1">
    <citation type="journal article" date="2018" name="J. ISSAAS">
        <title>The contribution of mitochondrial metagenomics to large-scale data mining and phylogenetic analysis of Coleoptera.</title>
        <authorList>
            <person name="Miller K."/>
            <person name="Linard B."/>
            <person name="Motyka M."/>
            <person name="Bocek M."/>
            <person name="Vogler A.P."/>
        </authorList>
    </citation>
    <scope>NUCLEOTIDE SEQUENCE</scope>
</reference>
<evidence type="ECO:0000256" key="6">
    <source>
        <dbReference type="ARBA" id="ARBA00022692"/>
    </source>
</evidence>
<evidence type="ECO:0000256" key="1">
    <source>
        <dbReference type="ARBA" id="ARBA00004304"/>
    </source>
</evidence>
<evidence type="ECO:0000313" key="14">
    <source>
        <dbReference type="EMBL" id="AXS65071.1"/>
    </source>
</evidence>
<evidence type="ECO:0000256" key="5">
    <source>
        <dbReference type="ARBA" id="ARBA00022547"/>
    </source>
</evidence>
<keyword evidence="9 12" id="KW-0406">Ion transport</keyword>
<evidence type="ECO:0000256" key="8">
    <source>
        <dbReference type="ARBA" id="ARBA00022989"/>
    </source>
</evidence>
<evidence type="ECO:0000256" key="10">
    <source>
        <dbReference type="ARBA" id="ARBA00023128"/>
    </source>
</evidence>
<protein>
    <recommendedName>
        <fullName evidence="12">ATP synthase complex subunit 8</fullName>
    </recommendedName>
</protein>
<dbReference type="GO" id="GO:0045259">
    <property type="term" value="C:proton-transporting ATP synthase complex"/>
    <property type="evidence" value="ECO:0007669"/>
    <property type="project" value="UniProtKB-KW"/>
</dbReference>
<evidence type="ECO:0000256" key="13">
    <source>
        <dbReference type="SAM" id="Phobius"/>
    </source>
</evidence>
<keyword evidence="4 12" id="KW-0813">Transport</keyword>
<dbReference type="InterPro" id="IPR001421">
    <property type="entry name" value="ATP8_metazoa"/>
</dbReference>
<keyword evidence="11 13" id="KW-0472">Membrane</keyword>
<keyword evidence="7 12" id="KW-0375">Hydrogen ion transport</keyword>
<geneLocation type="mitochondrion" evidence="14"/>
<dbReference type="GO" id="GO:0015078">
    <property type="term" value="F:proton transmembrane transporter activity"/>
    <property type="evidence" value="ECO:0007669"/>
    <property type="project" value="InterPro"/>
</dbReference>
<evidence type="ECO:0000256" key="3">
    <source>
        <dbReference type="ARBA" id="ARBA00011291"/>
    </source>
</evidence>
<sequence>MPQMAPLSWVTLMFYFIFIFLSYNMMNYFIFTYPTKSIKSGFKKKSINWKW</sequence>
<feature type="transmembrane region" description="Helical" evidence="13">
    <location>
        <begin position="12"/>
        <end position="33"/>
    </location>
</feature>
<comment type="subcellular location">
    <subcellularLocation>
        <location evidence="1 12">Mitochondrion membrane</location>
        <topology evidence="1 12">Single-pass membrane protein</topology>
    </subcellularLocation>
</comment>
<evidence type="ECO:0000256" key="12">
    <source>
        <dbReference type="RuleBase" id="RU003661"/>
    </source>
</evidence>
<keyword evidence="10 12" id="KW-0496">Mitochondrion</keyword>
<comment type="similarity">
    <text evidence="2 12">Belongs to the ATPase protein 8 family.</text>
</comment>
<keyword evidence="6 12" id="KW-0812">Transmembrane</keyword>
<gene>
    <name evidence="14" type="primary">atp8</name>
</gene>
<dbReference type="AlphaFoldDB" id="A0A346RG74"/>
<dbReference type="EMBL" id="MG193355">
    <property type="protein sequence ID" value="AXS65071.1"/>
    <property type="molecule type" value="Genomic_DNA"/>
</dbReference>
<keyword evidence="5 12" id="KW-0138">CF(0)</keyword>
<dbReference type="GO" id="GO:0031966">
    <property type="term" value="C:mitochondrial membrane"/>
    <property type="evidence" value="ECO:0007669"/>
    <property type="project" value="UniProtKB-SubCell"/>
</dbReference>
<evidence type="ECO:0000256" key="11">
    <source>
        <dbReference type="ARBA" id="ARBA00023136"/>
    </source>
</evidence>
<evidence type="ECO:0000256" key="4">
    <source>
        <dbReference type="ARBA" id="ARBA00022448"/>
    </source>
</evidence>